<dbReference type="Gene3D" id="1.10.533.10">
    <property type="entry name" value="Death Domain, Fas"/>
    <property type="match status" value="1"/>
</dbReference>
<gene>
    <name evidence="2" type="ORF">PFLUV_G00023100</name>
</gene>
<dbReference type="GO" id="GO:0072557">
    <property type="term" value="C:IPAF inflammasome complex"/>
    <property type="evidence" value="ECO:0007669"/>
    <property type="project" value="TreeGrafter"/>
</dbReference>
<dbReference type="Proteomes" id="UP000465112">
    <property type="component" value="Chromosome 2"/>
</dbReference>
<dbReference type="SUPFAM" id="SSF47986">
    <property type="entry name" value="DEATH domain"/>
    <property type="match status" value="1"/>
</dbReference>
<evidence type="ECO:0000259" key="1">
    <source>
        <dbReference type="PROSITE" id="PS50209"/>
    </source>
</evidence>
<dbReference type="GO" id="GO:0097169">
    <property type="term" value="C:AIM2 inflammasome complex"/>
    <property type="evidence" value="ECO:0007669"/>
    <property type="project" value="TreeGrafter"/>
</dbReference>
<dbReference type="Pfam" id="PF00619">
    <property type="entry name" value="CARD"/>
    <property type="match status" value="1"/>
</dbReference>
<name>A0A6A5FHW5_PERFL</name>
<accession>A0A6A5FHW5</accession>
<reference evidence="2 3" key="1">
    <citation type="submission" date="2019-06" db="EMBL/GenBank/DDBJ databases">
        <title>A chromosome-scale genome assembly of the European perch, Perca fluviatilis.</title>
        <authorList>
            <person name="Roques C."/>
            <person name="Zahm M."/>
            <person name="Cabau C."/>
            <person name="Klopp C."/>
            <person name="Bouchez O."/>
            <person name="Donnadieu C."/>
            <person name="Kuhl H."/>
            <person name="Gislard M."/>
            <person name="Guendouz S."/>
            <person name="Journot L."/>
            <person name="Haffray P."/>
            <person name="Bestin A."/>
            <person name="Morvezen R."/>
            <person name="Feron R."/>
            <person name="Wen M."/>
            <person name="Jouanno E."/>
            <person name="Herpin A."/>
            <person name="Schartl M."/>
            <person name="Postlethwait J."/>
            <person name="Schaerlinger B."/>
            <person name="Chardard D."/>
            <person name="Lecocq T."/>
            <person name="Poncet C."/>
            <person name="Jaffrelo L."/>
            <person name="Lampietro C."/>
            <person name="Guiguen Y."/>
        </authorList>
    </citation>
    <scope>NUCLEOTIDE SEQUENCE [LARGE SCALE GENOMIC DNA]</scope>
    <source>
        <tissue evidence="2">Blood</tissue>
    </source>
</reference>
<dbReference type="EMBL" id="VHII01000002">
    <property type="protein sequence ID" value="KAF1394110.1"/>
    <property type="molecule type" value="Genomic_DNA"/>
</dbReference>
<dbReference type="AlphaFoldDB" id="A0A6A5FHW5"/>
<keyword evidence="3" id="KW-1185">Reference proteome</keyword>
<dbReference type="InterPro" id="IPR001315">
    <property type="entry name" value="CARD"/>
</dbReference>
<sequence length="93" mass="10236">MMAGELARMRGRFVDKVSTAVIKQLLDDLLDDGVLNDGEKDSILEGNNTTADKTRSLVDIIKKKGDVASRKMIAHLYERDPTLHSELGLGQPV</sequence>
<comment type="caution">
    <text evidence="2">The sequence shown here is derived from an EMBL/GenBank/DDBJ whole genome shotgun (WGS) entry which is preliminary data.</text>
</comment>
<dbReference type="SMART" id="SM00114">
    <property type="entry name" value="CARD"/>
    <property type="match status" value="1"/>
</dbReference>
<protein>
    <recommendedName>
        <fullName evidence="1">CARD domain-containing protein</fullName>
    </recommendedName>
</protein>
<evidence type="ECO:0000313" key="2">
    <source>
        <dbReference type="EMBL" id="KAF1394110.1"/>
    </source>
</evidence>
<dbReference type="GO" id="GO:0004197">
    <property type="term" value="F:cysteine-type endopeptidase activity"/>
    <property type="evidence" value="ECO:0007669"/>
    <property type="project" value="InterPro"/>
</dbReference>
<organism evidence="2 3">
    <name type="scientific">Perca fluviatilis</name>
    <name type="common">European perch</name>
    <dbReference type="NCBI Taxonomy" id="8168"/>
    <lineage>
        <taxon>Eukaryota</taxon>
        <taxon>Metazoa</taxon>
        <taxon>Chordata</taxon>
        <taxon>Craniata</taxon>
        <taxon>Vertebrata</taxon>
        <taxon>Euteleostomi</taxon>
        <taxon>Actinopterygii</taxon>
        <taxon>Neopterygii</taxon>
        <taxon>Teleostei</taxon>
        <taxon>Neoteleostei</taxon>
        <taxon>Acanthomorphata</taxon>
        <taxon>Eupercaria</taxon>
        <taxon>Perciformes</taxon>
        <taxon>Percoidei</taxon>
        <taxon>Percidae</taxon>
        <taxon>Percinae</taxon>
        <taxon>Perca</taxon>
    </lineage>
</organism>
<evidence type="ECO:0000313" key="3">
    <source>
        <dbReference type="Proteomes" id="UP000465112"/>
    </source>
</evidence>
<dbReference type="GO" id="GO:0042981">
    <property type="term" value="P:regulation of apoptotic process"/>
    <property type="evidence" value="ECO:0007669"/>
    <property type="project" value="InterPro"/>
</dbReference>
<dbReference type="PANTHER" id="PTHR47901:SF3">
    <property type="entry name" value="CASPASE-1"/>
    <property type="match status" value="1"/>
</dbReference>
<dbReference type="PANTHER" id="PTHR47901">
    <property type="entry name" value="CASPASE RECRUITMENT DOMAIN-CONTAINING PROTEIN 18"/>
    <property type="match status" value="1"/>
</dbReference>
<proteinExistence type="predicted"/>
<dbReference type="GO" id="GO:0072559">
    <property type="term" value="C:NLRP3 inflammasome complex"/>
    <property type="evidence" value="ECO:0007669"/>
    <property type="project" value="TreeGrafter"/>
</dbReference>
<dbReference type="GO" id="GO:0050727">
    <property type="term" value="P:regulation of inflammatory response"/>
    <property type="evidence" value="ECO:0007669"/>
    <property type="project" value="TreeGrafter"/>
</dbReference>
<dbReference type="InterPro" id="IPR011029">
    <property type="entry name" value="DEATH-like_dom_sf"/>
</dbReference>
<feature type="domain" description="CARD" evidence="1">
    <location>
        <begin position="1"/>
        <end position="91"/>
    </location>
</feature>
<dbReference type="GO" id="GO:0006508">
    <property type="term" value="P:proteolysis"/>
    <property type="evidence" value="ECO:0007669"/>
    <property type="project" value="InterPro"/>
</dbReference>
<dbReference type="InterPro" id="IPR002398">
    <property type="entry name" value="Pept_C14"/>
</dbReference>
<dbReference type="PROSITE" id="PS50209">
    <property type="entry name" value="CARD"/>
    <property type="match status" value="1"/>
</dbReference>